<keyword evidence="3" id="KW-1185">Reference proteome</keyword>
<keyword evidence="1" id="KW-1133">Transmembrane helix</keyword>
<keyword evidence="1" id="KW-0812">Transmembrane</keyword>
<proteinExistence type="predicted"/>
<dbReference type="RefSeq" id="WP_013558389.1">
    <property type="nucleotide sequence ID" value="NC_014958.1"/>
</dbReference>
<evidence type="ECO:0000313" key="2">
    <source>
        <dbReference type="EMBL" id="ADV68886.1"/>
    </source>
</evidence>
<feature type="transmembrane region" description="Helical" evidence="1">
    <location>
        <begin position="36"/>
        <end position="55"/>
    </location>
</feature>
<dbReference type="STRING" id="709986.Deima_3259"/>
<dbReference type="KEGG" id="dmr:Deima_3259"/>
<reference evidence="3" key="2">
    <citation type="submission" date="2011-01" db="EMBL/GenBank/DDBJ databases">
        <title>The complete genome of Deinococcus maricopensis DSM 21211.</title>
        <authorList>
            <consortium name="US DOE Joint Genome Institute (JGI-PGF)"/>
            <person name="Lucas S."/>
            <person name="Copeland A."/>
            <person name="Lapidus A."/>
            <person name="Goodwin L."/>
            <person name="Pitluck S."/>
            <person name="Kyrpides N."/>
            <person name="Mavromatis K."/>
            <person name="Pagani I."/>
            <person name="Ivanova N."/>
            <person name="Ovchinnikova G."/>
            <person name="Zeytun A."/>
            <person name="Detter J.C."/>
            <person name="Han C."/>
            <person name="Land M."/>
            <person name="Hauser L."/>
            <person name="Markowitz V."/>
            <person name="Cheng J.-F."/>
            <person name="Hugenholtz P."/>
            <person name="Woyke T."/>
            <person name="Wu D."/>
            <person name="Pukall R."/>
            <person name="Gehrich-Schroeter G."/>
            <person name="Brambilla E."/>
            <person name="Klenk H.-P."/>
            <person name="Eisen J.A."/>
        </authorList>
    </citation>
    <scope>NUCLEOTIDE SEQUENCE [LARGE SCALE GENOMIC DNA]</scope>
    <source>
        <strain evidence="3">DSM 21211 / LMG 22137 / NRRL B-23946 / LB-34</strain>
    </source>
</reference>
<dbReference type="OrthoDB" id="73250at2"/>
<gene>
    <name evidence="2" type="ordered locus">Deima_3259</name>
</gene>
<evidence type="ECO:0000256" key="1">
    <source>
        <dbReference type="SAM" id="Phobius"/>
    </source>
</evidence>
<protein>
    <submittedName>
        <fullName evidence="2">Uncharacterized protein</fullName>
    </submittedName>
</protein>
<keyword evidence="1" id="KW-0472">Membrane</keyword>
<evidence type="ECO:0000313" key="3">
    <source>
        <dbReference type="Proteomes" id="UP000008635"/>
    </source>
</evidence>
<organism evidence="2 3">
    <name type="scientific">Deinococcus maricopensis (strain DSM 21211 / LMG 22137 / NRRL B-23946 / LB-34)</name>
    <dbReference type="NCBI Taxonomy" id="709986"/>
    <lineage>
        <taxon>Bacteria</taxon>
        <taxon>Thermotogati</taxon>
        <taxon>Deinococcota</taxon>
        <taxon>Deinococci</taxon>
        <taxon>Deinococcales</taxon>
        <taxon>Deinococcaceae</taxon>
        <taxon>Deinococcus</taxon>
    </lineage>
</organism>
<name>E8U4M1_DEIML</name>
<sequence length="60" mass="6595" precursor="true">MRRLPPQTVAILSLLAAALCAIPAVRYGLAHNWLPTLLWGAVAVWFAVDGIRALGWSRNR</sequence>
<accession>E8U4M1</accession>
<dbReference type="AlphaFoldDB" id="E8U4M1"/>
<dbReference type="HOGENOM" id="CLU_196614_0_0_0"/>
<reference evidence="2 3" key="1">
    <citation type="journal article" date="2011" name="Stand. Genomic Sci.">
        <title>Complete genome sequence of Deinococcus maricopensis type strain (LB-34).</title>
        <authorList>
            <person name="Pukall R."/>
            <person name="Zeytun A."/>
            <person name="Lucas S."/>
            <person name="Lapidus A."/>
            <person name="Hammon N."/>
            <person name="Deshpande S."/>
            <person name="Nolan M."/>
            <person name="Cheng J.F."/>
            <person name="Pitluck S."/>
            <person name="Liolios K."/>
            <person name="Pagani I."/>
            <person name="Mikhailova N."/>
            <person name="Ivanova N."/>
            <person name="Mavromatis K."/>
            <person name="Pati A."/>
            <person name="Tapia R."/>
            <person name="Han C."/>
            <person name="Goodwin L."/>
            <person name="Chen A."/>
            <person name="Palaniappan K."/>
            <person name="Land M."/>
            <person name="Hauser L."/>
            <person name="Chang Y.J."/>
            <person name="Jeffries C.D."/>
            <person name="Brambilla E.M."/>
            <person name="Rohde M."/>
            <person name="Goker M."/>
            <person name="Detter J.C."/>
            <person name="Woyke T."/>
            <person name="Bristow J."/>
            <person name="Eisen J.A."/>
            <person name="Markowitz V."/>
            <person name="Hugenholtz P."/>
            <person name="Kyrpides N.C."/>
            <person name="Klenk H.P."/>
        </authorList>
    </citation>
    <scope>NUCLEOTIDE SEQUENCE [LARGE SCALE GENOMIC DNA]</scope>
    <source>
        <strain evidence="3">DSM 21211 / LMG 22137 / NRRL B-23946 / LB-34</strain>
    </source>
</reference>
<dbReference type="Proteomes" id="UP000008635">
    <property type="component" value="Chromosome"/>
</dbReference>
<dbReference type="EMBL" id="CP002454">
    <property type="protein sequence ID" value="ADV68886.1"/>
    <property type="molecule type" value="Genomic_DNA"/>
</dbReference>